<dbReference type="Proteomes" id="UP000324800">
    <property type="component" value="Unassembled WGS sequence"/>
</dbReference>
<evidence type="ECO:0000313" key="2">
    <source>
        <dbReference type="Proteomes" id="UP000324800"/>
    </source>
</evidence>
<protein>
    <submittedName>
        <fullName evidence="1">Uncharacterized protein</fullName>
    </submittedName>
</protein>
<dbReference type="EMBL" id="SNRW01040263">
    <property type="protein sequence ID" value="KAA6345295.1"/>
    <property type="molecule type" value="Genomic_DNA"/>
</dbReference>
<name>A0A5J4SJ89_9EUKA</name>
<comment type="caution">
    <text evidence="1">The sequence shown here is derived from an EMBL/GenBank/DDBJ whole genome shotgun (WGS) entry which is preliminary data.</text>
</comment>
<evidence type="ECO:0000313" key="1">
    <source>
        <dbReference type="EMBL" id="KAA6345295.1"/>
    </source>
</evidence>
<reference evidence="1 2" key="1">
    <citation type="submission" date="2019-03" db="EMBL/GenBank/DDBJ databases">
        <title>Single cell metagenomics reveals metabolic interactions within the superorganism composed of flagellate Streblomastix strix and complex community of Bacteroidetes bacteria on its surface.</title>
        <authorList>
            <person name="Treitli S.C."/>
            <person name="Kolisko M."/>
            <person name="Husnik F."/>
            <person name="Keeling P."/>
            <person name="Hampl V."/>
        </authorList>
    </citation>
    <scope>NUCLEOTIDE SEQUENCE [LARGE SCALE GENOMIC DNA]</scope>
    <source>
        <strain evidence="1">ST1C</strain>
    </source>
</reference>
<accession>A0A5J4SJ89</accession>
<gene>
    <name evidence="1" type="ORF">EZS28_052173</name>
</gene>
<organism evidence="1 2">
    <name type="scientific">Streblomastix strix</name>
    <dbReference type="NCBI Taxonomy" id="222440"/>
    <lineage>
        <taxon>Eukaryota</taxon>
        <taxon>Metamonada</taxon>
        <taxon>Preaxostyla</taxon>
        <taxon>Oxymonadida</taxon>
        <taxon>Streblomastigidae</taxon>
        <taxon>Streblomastix</taxon>
    </lineage>
</organism>
<dbReference type="AlphaFoldDB" id="A0A5J4SJ89"/>
<proteinExistence type="predicted"/>
<sequence>MTMTIIIDMTENGMAGMIIQIQEEAGKEDEQLQVKVQQMARTMNIGPKVCTAKLTENYQENLEYNGIDDYSLENQFSIQSIWLLSEQLKKKPFAEQIIPLLTSTKEAVFHGQVQNQQTKKQISQLQMFEQRSNYLHSWRIMNN</sequence>